<evidence type="ECO:0000313" key="1">
    <source>
        <dbReference type="EMBL" id="JAH66401.1"/>
    </source>
</evidence>
<name>A0A0E9UKZ9_ANGAN</name>
<reference evidence="1" key="2">
    <citation type="journal article" date="2015" name="Fish Shellfish Immunol.">
        <title>Early steps in the European eel (Anguilla anguilla)-Vibrio vulnificus interaction in the gills: Role of the RtxA13 toxin.</title>
        <authorList>
            <person name="Callol A."/>
            <person name="Pajuelo D."/>
            <person name="Ebbesson L."/>
            <person name="Teles M."/>
            <person name="MacKenzie S."/>
            <person name="Amaro C."/>
        </authorList>
    </citation>
    <scope>NUCLEOTIDE SEQUENCE</scope>
</reference>
<sequence length="31" mass="3488">MIQNTGLQGVTQQRQRHGLTLYTPQTGFLVT</sequence>
<dbReference type="EMBL" id="GBXM01042176">
    <property type="protein sequence ID" value="JAH66401.1"/>
    <property type="molecule type" value="Transcribed_RNA"/>
</dbReference>
<dbReference type="AlphaFoldDB" id="A0A0E9UKZ9"/>
<reference evidence="1" key="1">
    <citation type="submission" date="2014-11" db="EMBL/GenBank/DDBJ databases">
        <authorList>
            <person name="Amaro Gonzalez C."/>
        </authorList>
    </citation>
    <scope>NUCLEOTIDE SEQUENCE</scope>
</reference>
<organism evidence="1">
    <name type="scientific">Anguilla anguilla</name>
    <name type="common">European freshwater eel</name>
    <name type="synonym">Muraena anguilla</name>
    <dbReference type="NCBI Taxonomy" id="7936"/>
    <lineage>
        <taxon>Eukaryota</taxon>
        <taxon>Metazoa</taxon>
        <taxon>Chordata</taxon>
        <taxon>Craniata</taxon>
        <taxon>Vertebrata</taxon>
        <taxon>Euteleostomi</taxon>
        <taxon>Actinopterygii</taxon>
        <taxon>Neopterygii</taxon>
        <taxon>Teleostei</taxon>
        <taxon>Anguilliformes</taxon>
        <taxon>Anguillidae</taxon>
        <taxon>Anguilla</taxon>
    </lineage>
</organism>
<accession>A0A0E9UKZ9</accession>
<proteinExistence type="predicted"/>
<protein>
    <submittedName>
        <fullName evidence="1">Uncharacterized protein</fullName>
    </submittedName>
</protein>